<evidence type="ECO:0000256" key="1">
    <source>
        <dbReference type="SAM" id="Phobius"/>
    </source>
</evidence>
<gene>
    <name evidence="2" type="ORF">GCM10023187_03500</name>
</gene>
<protein>
    <submittedName>
        <fullName evidence="2">Uncharacterized protein</fullName>
    </submittedName>
</protein>
<accession>A0ABP8JU01</accession>
<evidence type="ECO:0000313" key="3">
    <source>
        <dbReference type="Proteomes" id="UP001500936"/>
    </source>
</evidence>
<keyword evidence="1" id="KW-0472">Membrane</keyword>
<reference evidence="3" key="1">
    <citation type="journal article" date="2019" name="Int. J. Syst. Evol. Microbiol.">
        <title>The Global Catalogue of Microorganisms (GCM) 10K type strain sequencing project: providing services to taxonomists for standard genome sequencing and annotation.</title>
        <authorList>
            <consortium name="The Broad Institute Genomics Platform"/>
            <consortium name="The Broad Institute Genome Sequencing Center for Infectious Disease"/>
            <person name="Wu L."/>
            <person name="Ma J."/>
        </authorList>
    </citation>
    <scope>NUCLEOTIDE SEQUENCE [LARGE SCALE GENOMIC DNA]</scope>
    <source>
        <strain evidence="3">JCM 17925</strain>
    </source>
</reference>
<organism evidence="2 3">
    <name type="scientific">Nibrella viscosa</name>
    <dbReference type="NCBI Taxonomy" id="1084524"/>
    <lineage>
        <taxon>Bacteria</taxon>
        <taxon>Pseudomonadati</taxon>
        <taxon>Bacteroidota</taxon>
        <taxon>Cytophagia</taxon>
        <taxon>Cytophagales</taxon>
        <taxon>Spirosomataceae</taxon>
        <taxon>Nibrella</taxon>
    </lineage>
</organism>
<dbReference type="EMBL" id="BAABHB010000001">
    <property type="protein sequence ID" value="GAA4395956.1"/>
    <property type="molecule type" value="Genomic_DNA"/>
</dbReference>
<sequence>MIKRYIRPLLMVLFAVSLLFVQKVTLSGQAAYKHLIASLGLTNLNIAVMLPMLATACLLLLFVLPDGEPNSTEQIDNQS</sequence>
<name>A0ABP8JU01_9BACT</name>
<keyword evidence="1" id="KW-1133">Transmembrane helix</keyword>
<feature type="transmembrane region" description="Helical" evidence="1">
    <location>
        <begin position="44"/>
        <end position="64"/>
    </location>
</feature>
<evidence type="ECO:0000313" key="2">
    <source>
        <dbReference type="EMBL" id="GAA4395956.1"/>
    </source>
</evidence>
<keyword evidence="3" id="KW-1185">Reference proteome</keyword>
<dbReference type="Proteomes" id="UP001500936">
    <property type="component" value="Unassembled WGS sequence"/>
</dbReference>
<keyword evidence="1" id="KW-0812">Transmembrane</keyword>
<proteinExistence type="predicted"/>
<comment type="caution">
    <text evidence="2">The sequence shown here is derived from an EMBL/GenBank/DDBJ whole genome shotgun (WGS) entry which is preliminary data.</text>
</comment>
<dbReference type="RefSeq" id="WP_345263330.1">
    <property type="nucleotide sequence ID" value="NZ_BAABHB010000001.1"/>
</dbReference>